<dbReference type="SUPFAM" id="SSF54171">
    <property type="entry name" value="DNA-binding domain"/>
    <property type="match status" value="1"/>
</dbReference>
<dbReference type="PRINTS" id="PR00367">
    <property type="entry name" value="ETHRSPELEMNT"/>
</dbReference>
<dbReference type="GO" id="GO:0006886">
    <property type="term" value="P:intracellular protein transport"/>
    <property type="evidence" value="ECO:0007669"/>
    <property type="project" value="InterPro"/>
</dbReference>
<dbReference type="InterPro" id="IPR005043">
    <property type="entry name" value="XPO2_C"/>
</dbReference>
<dbReference type="Gene3D" id="3.30.730.10">
    <property type="entry name" value="AP2/ERF domain"/>
    <property type="match status" value="1"/>
</dbReference>
<dbReference type="InterPro" id="IPR036955">
    <property type="entry name" value="AP2/ERF_dom_sf"/>
</dbReference>
<keyword evidence="12" id="KW-1185">Reference proteome</keyword>
<dbReference type="GO" id="GO:0005634">
    <property type="term" value="C:nucleus"/>
    <property type="evidence" value="ECO:0007669"/>
    <property type="project" value="UniProtKB-SubCell"/>
</dbReference>
<dbReference type="PANTHER" id="PTHR31985:SF151">
    <property type="entry name" value="ETHYLENE-RESPONSIVE TRANSCRIPTION FACTOR ERF023"/>
    <property type="match status" value="1"/>
</dbReference>
<sequence>MRTLIVLTSNAAINAQRTLVAYGFNAMEQASYTGDDLNSSSSTTSETHQKHISKRGSTRHAVYRGIRKRRWGKWVSEIREPRKKSRIWLGSFPAPEMAAKAYDVAAFCLRGSKALLNFPDEVEDLPRPSTCTARDIQAAAAKAAYSVVSWNKSEVSAEEGNGHSSDDFWGEIELPELLNSGCQWNSCGWTFAADSAWLEGEAQQQQHYFLASCNFIATAIFTLIADFQTFFTSVIVPELQSQDVNGCPMLKAGALKFFTMFRAQMQKPLAFQLFPDLVRCLHAESNVPFTLMLLAAKKNCCMLRMKGGKARYASADITPCVPILMNDLFILPSFQSLRKTNISSNVPALVRLPEAFIQKAPHELNQEGRLSQVLGIFNMLVSSSSTDKQGFYELNTVIENLEYGVISPYMNNFWKHGAQKFSGHSECSSGQHIVSCLGAVIERTLAAVASTRLVCESPVLLDAAAARHWGRKLDSIVTLVLWAEKDRVEEELEMPENVGYTATFVTFRFRIITYYCTKPNGPHHLFSLSLSLHYIICVYTIFSLVVFRYFFWD</sequence>
<evidence type="ECO:0000256" key="8">
    <source>
        <dbReference type="SAM" id="MobiDB-lite"/>
    </source>
</evidence>
<dbReference type="AlphaFoldDB" id="A0A5B6W2P8"/>
<dbReference type="InterPro" id="IPR016177">
    <property type="entry name" value="DNA-bd_dom_sf"/>
</dbReference>
<dbReference type="EMBL" id="SMMG02000005">
    <property type="protein sequence ID" value="KAA3476159.1"/>
    <property type="molecule type" value="Genomic_DNA"/>
</dbReference>
<evidence type="ECO:0000256" key="5">
    <source>
        <dbReference type="ARBA" id="ARBA00023163"/>
    </source>
</evidence>
<evidence type="ECO:0000256" key="7">
    <source>
        <dbReference type="ARBA" id="ARBA00024343"/>
    </source>
</evidence>
<dbReference type="InterPro" id="IPR001471">
    <property type="entry name" value="AP2/ERF_dom"/>
</dbReference>
<keyword evidence="6" id="KW-0539">Nucleus</keyword>
<dbReference type="GO" id="GO:0031267">
    <property type="term" value="F:small GTPase binding"/>
    <property type="evidence" value="ECO:0007669"/>
    <property type="project" value="InterPro"/>
</dbReference>
<dbReference type="PANTHER" id="PTHR31985">
    <property type="entry name" value="ETHYLENE-RESPONSIVE TRANSCRIPTION FACTOR ERF042-RELATED"/>
    <property type="match status" value="1"/>
</dbReference>
<keyword evidence="3" id="KW-0238">DNA-binding</keyword>
<protein>
    <submittedName>
        <fullName evidence="11">Ethylene-responsive transcription factor ERF023</fullName>
    </submittedName>
</protein>
<feature type="region of interest" description="Disordered" evidence="8">
    <location>
        <begin position="34"/>
        <end position="58"/>
    </location>
</feature>
<evidence type="ECO:0000256" key="3">
    <source>
        <dbReference type="ARBA" id="ARBA00023125"/>
    </source>
</evidence>
<dbReference type="InterPro" id="IPR011989">
    <property type="entry name" value="ARM-like"/>
</dbReference>
<dbReference type="PROSITE" id="PS51032">
    <property type="entry name" value="AP2_ERF"/>
    <property type="match status" value="1"/>
</dbReference>
<dbReference type="Pfam" id="PF00847">
    <property type="entry name" value="AP2"/>
    <property type="match status" value="1"/>
</dbReference>
<evidence type="ECO:0000256" key="2">
    <source>
        <dbReference type="ARBA" id="ARBA00023015"/>
    </source>
</evidence>
<name>A0A5B6W2P8_9ROSI</name>
<keyword evidence="2" id="KW-0805">Transcription regulation</keyword>
<accession>A0A5B6W2P8</accession>
<keyword evidence="9" id="KW-0812">Transmembrane</keyword>
<gene>
    <name evidence="11" type="ORF">EPI10_026260</name>
</gene>
<evidence type="ECO:0000256" key="9">
    <source>
        <dbReference type="SAM" id="Phobius"/>
    </source>
</evidence>
<feature type="transmembrane region" description="Helical" evidence="9">
    <location>
        <begin position="532"/>
        <end position="551"/>
    </location>
</feature>
<comment type="caution">
    <text evidence="11">The sequence shown here is derived from an EMBL/GenBank/DDBJ whole genome shotgun (WGS) entry which is preliminary data.</text>
</comment>
<dbReference type="GO" id="GO:0003700">
    <property type="term" value="F:DNA-binding transcription factor activity"/>
    <property type="evidence" value="ECO:0007669"/>
    <property type="project" value="InterPro"/>
</dbReference>
<comment type="subcellular location">
    <subcellularLocation>
        <location evidence="1">Nucleus</location>
    </subcellularLocation>
</comment>
<dbReference type="Pfam" id="PF03378">
    <property type="entry name" value="CAS_CSE1"/>
    <property type="match status" value="2"/>
</dbReference>
<dbReference type="Gene3D" id="1.25.10.10">
    <property type="entry name" value="Leucine-rich Repeat Variant"/>
    <property type="match status" value="1"/>
</dbReference>
<comment type="similarity">
    <text evidence="7">Belongs to the AP2/ERF transcription factor family. ERF subfamily.</text>
</comment>
<dbReference type="GO" id="GO:0003677">
    <property type="term" value="F:DNA binding"/>
    <property type="evidence" value="ECO:0007669"/>
    <property type="project" value="UniProtKB-KW"/>
</dbReference>
<keyword evidence="9" id="KW-0472">Membrane</keyword>
<evidence type="ECO:0000256" key="1">
    <source>
        <dbReference type="ARBA" id="ARBA00004123"/>
    </source>
</evidence>
<dbReference type="Pfam" id="PF08506">
    <property type="entry name" value="Cse1"/>
    <property type="match status" value="1"/>
</dbReference>
<proteinExistence type="inferred from homology"/>
<dbReference type="FunFam" id="3.30.730.10:FF:000001">
    <property type="entry name" value="Ethylene-responsive transcription factor 2"/>
    <property type="match status" value="1"/>
</dbReference>
<dbReference type="OrthoDB" id="1932364at2759"/>
<evidence type="ECO:0000259" key="10">
    <source>
        <dbReference type="PROSITE" id="PS51032"/>
    </source>
</evidence>
<evidence type="ECO:0000256" key="6">
    <source>
        <dbReference type="ARBA" id="ARBA00023242"/>
    </source>
</evidence>
<organism evidence="11 12">
    <name type="scientific">Gossypium australe</name>
    <dbReference type="NCBI Taxonomy" id="47621"/>
    <lineage>
        <taxon>Eukaryota</taxon>
        <taxon>Viridiplantae</taxon>
        <taxon>Streptophyta</taxon>
        <taxon>Embryophyta</taxon>
        <taxon>Tracheophyta</taxon>
        <taxon>Spermatophyta</taxon>
        <taxon>Magnoliopsida</taxon>
        <taxon>eudicotyledons</taxon>
        <taxon>Gunneridae</taxon>
        <taxon>Pentapetalae</taxon>
        <taxon>rosids</taxon>
        <taxon>malvids</taxon>
        <taxon>Malvales</taxon>
        <taxon>Malvaceae</taxon>
        <taxon>Malvoideae</taxon>
        <taxon>Gossypium</taxon>
    </lineage>
</organism>
<keyword evidence="5" id="KW-0804">Transcription</keyword>
<dbReference type="SMART" id="SM00380">
    <property type="entry name" value="AP2"/>
    <property type="match status" value="1"/>
</dbReference>
<feature type="compositionally biased region" description="Polar residues" evidence="8">
    <location>
        <begin position="34"/>
        <end position="46"/>
    </location>
</feature>
<evidence type="ECO:0000313" key="11">
    <source>
        <dbReference type="EMBL" id="KAA3476159.1"/>
    </source>
</evidence>
<reference evidence="12" key="1">
    <citation type="journal article" date="2019" name="Plant Biotechnol. J.">
        <title>Genome sequencing of the Australian wild diploid species Gossypium australe highlights disease resistance and delayed gland morphogenesis.</title>
        <authorList>
            <person name="Cai Y."/>
            <person name="Cai X."/>
            <person name="Wang Q."/>
            <person name="Wang P."/>
            <person name="Zhang Y."/>
            <person name="Cai C."/>
            <person name="Xu Y."/>
            <person name="Wang K."/>
            <person name="Zhou Z."/>
            <person name="Wang C."/>
            <person name="Geng S."/>
            <person name="Li B."/>
            <person name="Dong Q."/>
            <person name="Hou Y."/>
            <person name="Wang H."/>
            <person name="Ai P."/>
            <person name="Liu Z."/>
            <person name="Yi F."/>
            <person name="Sun M."/>
            <person name="An G."/>
            <person name="Cheng J."/>
            <person name="Zhang Y."/>
            <person name="Shi Q."/>
            <person name="Xie Y."/>
            <person name="Shi X."/>
            <person name="Chang Y."/>
            <person name="Huang F."/>
            <person name="Chen Y."/>
            <person name="Hong S."/>
            <person name="Mi L."/>
            <person name="Sun Q."/>
            <person name="Zhang L."/>
            <person name="Zhou B."/>
            <person name="Peng R."/>
            <person name="Zhang X."/>
            <person name="Liu F."/>
        </authorList>
    </citation>
    <scope>NUCLEOTIDE SEQUENCE [LARGE SCALE GENOMIC DNA]</scope>
    <source>
        <strain evidence="12">cv. PA1801</strain>
    </source>
</reference>
<dbReference type="Proteomes" id="UP000325315">
    <property type="component" value="Unassembled WGS sequence"/>
</dbReference>
<feature type="domain" description="AP2/ERF" evidence="10">
    <location>
        <begin position="62"/>
        <end position="119"/>
    </location>
</feature>
<dbReference type="InterPro" id="IPR013713">
    <property type="entry name" value="XPO2_central"/>
</dbReference>
<keyword evidence="4" id="KW-0010">Activator</keyword>
<evidence type="ECO:0000313" key="12">
    <source>
        <dbReference type="Proteomes" id="UP000325315"/>
    </source>
</evidence>
<evidence type="ECO:0000256" key="4">
    <source>
        <dbReference type="ARBA" id="ARBA00023159"/>
    </source>
</evidence>
<keyword evidence="9" id="KW-1133">Transmembrane helix</keyword>
<dbReference type="InterPro" id="IPR051032">
    <property type="entry name" value="AP2/ERF_TF_ERF_subfamily"/>
</dbReference>
<dbReference type="CDD" id="cd00018">
    <property type="entry name" value="AP2"/>
    <property type="match status" value="1"/>
</dbReference>